<evidence type="ECO:0000313" key="10">
    <source>
        <dbReference type="EMBL" id="PZR00514.1"/>
    </source>
</evidence>
<feature type="transmembrane region" description="Helical" evidence="8">
    <location>
        <begin position="440"/>
        <end position="461"/>
    </location>
</feature>
<evidence type="ECO:0000256" key="6">
    <source>
        <dbReference type="ARBA" id="ARBA00022989"/>
    </source>
</evidence>
<comment type="similarity">
    <text evidence="2">Belongs to the AAE transporter (TC 2.A.81) family.</text>
</comment>
<dbReference type="InterPro" id="IPR050144">
    <property type="entry name" value="AAE_transporter"/>
</dbReference>
<feature type="transmembrane region" description="Helical" evidence="8">
    <location>
        <begin position="85"/>
        <end position="107"/>
    </location>
</feature>
<evidence type="ECO:0000256" key="5">
    <source>
        <dbReference type="ARBA" id="ARBA00022692"/>
    </source>
</evidence>
<feature type="domain" description="RCK C-terminal" evidence="9">
    <location>
        <begin position="195"/>
        <end position="279"/>
    </location>
</feature>
<dbReference type="AlphaFoldDB" id="A0A2W5UAV8"/>
<dbReference type="Pfam" id="PF02080">
    <property type="entry name" value="TrkA_C"/>
    <property type="match status" value="2"/>
</dbReference>
<evidence type="ECO:0000256" key="2">
    <source>
        <dbReference type="ARBA" id="ARBA00009854"/>
    </source>
</evidence>
<evidence type="ECO:0000256" key="1">
    <source>
        <dbReference type="ARBA" id="ARBA00004651"/>
    </source>
</evidence>
<organism evidence="10 11">
    <name type="scientific">Cereibacter sphaeroides</name>
    <name type="common">Rhodobacter sphaeroides</name>
    <dbReference type="NCBI Taxonomy" id="1063"/>
    <lineage>
        <taxon>Bacteria</taxon>
        <taxon>Pseudomonadati</taxon>
        <taxon>Pseudomonadota</taxon>
        <taxon>Alphaproteobacteria</taxon>
        <taxon>Rhodobacterales</taxon>
        <taxon>Paracoccaceae</taxon>
        <taxon>Cereibacter</taxon>
    </lineage>
</organism>
<protein>
    <submittedName>
        <fullName evidence="10">Aspartate-alanine antiporter</fullName>
    </submittedName>
</protein>
<feature type="transmembrane region" description="Helical" evidence="8">
    <location>
        <begin position="468"/>
        <end position="490"/>
    </location>
</feature>
<proteinExistence type="inferred from homology"/>
<dbReference type="SUPFAM" id="SSF116726">
    <property type="entry name" value="TrkA C-terminal domain-like"/>
    <property type="match status" value="2"/>
</dbReference>
<feature type="transmembrane region" description="Helical" evidence="8">
    <location>
        <begin position="158"/>
        <end position="179"/>
    </location>
</feature>
<comment type="subcellular location">
    <subcellularLocation>
        <location evidence="1">Cell membrane</location>
        <topology evidence="1">Multi-pass membrane protein</topology>
    </subcellularLocation>
</comment>
<accession>A0A2W5UAV8</accession>
<feature type="transmembrane region" description="Helical" evidence="8">
    <location>
        <begin position="401"/>
        <end position="420"/>
    </location>
</feature>
<dbReference type="InterPro" id="IPR022457">
    <property type="entry name" value="Asp_Ala_antiprt"/>
</dbReference>
<dbReference type="GO" id="GO:0008324">
    <property type="term" value="F:monoatomic cation transmembrane transporter activity"/>
    <property type="evidence" value="ECO:0007669"/>
    <property type="project" value="InterPro"/>
</dbReference>
<dbReference type="GO" id="GO:0005886">
    <property type="term" value="C:plasma membrane"/>
    <property type="evidence" value="ECO:0007669"/>
    <property type="project" value="UniProtKB-SubCell"/>
</dbReference>
<comment type="caution">
    <text evidence="10">The sequence shown here is derived from an EMBL/GenBank/DDBJ whole genome shotgun (WGS) entry which is preliminary data.</text>
</comment>
<name>A0A2W5UAV8_CERSP</name>
<keyword evidence="4" id="KW-1003">Cell membrane</keyword>
<feature type="transmembrane region" description="Helical" evidence="8">
    <location>
        <begin position="525"/>
        <end position="550"/>
    </location>
</feature>
<dbReference type="NCBIfam" id="TIGR01625">
    <property type="entry name" value="YidE_YbjL_dupl"/>
    <property type="match status" value="1"/>
</dbReference>
<dbReference type="NCBIfam" id="TIGR03802">
    <property type="entry name" value="Asp_Ala_antiprt"/>
    <property type="match status" value="1"/>
</dbReference>
<dbReference type="Pfam" id="PF06826">
    <property type="entry name" value="Asp-Al_Ex"/>
    <property type="match status" value="2"/>
</dbReference>
<feature type="transmembrane region" description="Helical" evidence="8">
    <location>
        <begin position="376"/>
        <end position="394"/>
    </location>
</feature>
<feature type="transmembrane region" description="Helical" evidence="8">
    <location>
        <begin position="59"/>
        <end position="79"/>
    </location>
</feature>
<feature type="domain" description="RCK C-terminal" evidence="9">
    <location>
        <begin position="317"/>
        <end position="366"/>
    </location>
</feature>
<gene>
    <name evidence="10" type="primary">aspT</name>
    <name evidence="10" type="ORF">DI533_08125</name>
</gene>
<dbReference type="InterPro" id="IPR006512">
    <property type="entry name" value="YidE_YbjL"/>
</dbReference>
<keyword evidence="6 8" id="KW-1133">Transmembrane helix</keyword>
<reference evidence="10 11" key="1">
    <citation type="submission" date="2017-08" db="EMBL/GenBank/DDBJ databases">
        <title>Infants hospitalized years apart are colonized by the same room-sourced microbial strains.</title>
        <authorList>
            <person name="Brooks B."/>
            <person name="Olm M.R."/>
            <person name="Firek B.A."/>
            <person name="Baker R."/>
            <person name="Thomas B.C."/>
            <person name="Morowitz M.J."/>
            <person name="Banfield J.F."/>
        </authorList>
    </citation>
    <scope>NUCLEOTIDE SEQUENCE [LARGE SCALE GENOMIC DNA]</scope>
    <source>
        <strain evidence="10">S2_003_000_R2_11</strain>
    </source>
</reference>
<evidence type="ECO:0000256" key="4">
    <source>
        <dbReference type="ARBA" id="ARBA00022475"/>
    </source>
</evidence>
<dbReference type="InterPro" id="IPR036721">
    <property type="entry name" value="RCK_C_sf"/>
</dbReference>
<dbReference type="Proteomes" id="UP000248975">
    <property type="component" value="Unassembled WGS sequence"/>
</dbReference>
<dbReference type="PANTHER" id="PTHR30445">
    <property type="entry name" value="K(+)_H(+) ANTIPORTER SUBUNIT KHTT"/>
    <property type="match status" value="1"/>
</dbReference>
<feature type="transmembrane region" description="Helical" evidence="8">
    <location>
        <begin position="28"/>
        <end position="47"/>
    </location>
</feature>
<dbReference type="GO" id="GO:0006813">
    <property type="term" value="P:potassium ion transport"/>
    <property type="evidence" value="ECO:0007669"/>
    <property type="project" value="InterPro"/>
</dbReference>
<evidence type="ECO:0000259" key="9">
    <source>
        <dbReference type="PROSITE" id="PS51202"/>
    </source>
</evidence>
<keyword evidence="7 8" id="KW-0472">Membrane</keyword>
<evidence type="ECO:0000256" key="3">
    <source>
        <dbReference type="ARBA" id="ARBA00022448"/>
    </source>
</evidence>
<dbReference type="PROSITE" id="PS51202">
    <property type="entry name" value="RCK_C"/>
    <property type="match status" value="2"/>
</dbReference>
<sequence length="555" mass="57962">MAFLTDPVVALFVSLALGHLLGRLRVGPVTLGGVCGTLFVALALGQLGVRIPDEMKNVAFALFIYALGFTAGPQFFANIRGGARYAVFPVIEITVSLTLALTAVALLRLDAGTAAGLFAGSATESAVLGTASEAIAKLGLPGEQAAQLQANIATAYSLTYLFGLVAIVIFVTQVAPALLRKNLRTEAVALAETLGAGEDDAEVGLPVIVERAFEVGDMAGHTAREFEETRNWTVVIEGVQRGEELLSADLDFVLQPGDVVFLRGRRNTVIAAGKVLGREVPVPATSGFAVVSREIVLSRKEAFGAEARDLRRMVDPEKQRGIFLTRIKRMGQLVPPLPKTTLQQGDVLTLYGPEEAVDRAARELGNPLPPEDATDFVILGLGIVVGLLIGHLSFRVGAMELTLGLGGGALISGLVFGWLNMRFPRYGALPGAAAHFAKDFGLAAFIAAIGLGAGPDAITLIKQYGLMFPVLGILLSVAPALVSLLVGKWLMKIPLPILLGAIAGQHCSTPALSALVSQAGNGTPVIGYTVTYAIANVLLPLMGPVVVMLAHSMGG</sequence>
<dbReference type="PANTHER" id="PTHR30445:SF9">
    <property type="match status" value="1"/>
</dbReference>
<dbReference type="Gene3D" id="3.30.70.1450">
    <property type="entry name" value="Regulator of K+ conductance, C-terminal domain"/>
    <property type="match status" value="1"/>
</dbReference>
<dbReference type="EMBL" id="QFQS01000001">
    <property type="protein sequence ID" value="PZR00514.1"/>
    <property type="molecule type" value="Genomic_DNA"/>
</dbReference>
<evidence type="ECO:0000256" key="8">
    <source>
        <dbReference type="SAM" id="Phobius"/>
    </source>
</evidence>
<evidence type="ECO:0000256" key="7">
    <source>
        <dbReference type="ARBA" id="ARBA00023136"/>
    </source>
</evidence>
<keyword evidence="3" id="KW-0813">Transport</keyword>
<evidence type="ECO:0000313" key="11">
    <source>
        <dbReference type="Proteomes" id="UP000248975"/>
    </source>
</evidence>
<dbReference type="InterPro" id="IPR006037">
    <property type="entry name" value="RCK_C"/>
</dbReference>
<keyword evidence="5 8" id="KW-0812">Transmembrane</keyword>